<gene>
    <name evidence="1" type="ORF">BB1452b</name>
</gene>
<reference evidence="1" key="1">
    <citation type="submission" date="2004-11" db="EMBL/GenBank/DDBJ databases">
        <authorList>
            <person name="Leahy S."/>
            <person name="Moreno-Munoz J.A."/>
            <person name="O'Connell-Motherway M."/>
            <person name="Higgins D."/>
            <person name="Fitzgerald G.F."/>
            <person name="van Sinderen D."/>
        </authorList>
    </citation>
    <scope>NUCLEOTIDE SEQUENCE</scope>
</reference>
<proteinExistence type="predicted"/>
<dbReference type="InterPro" id="IPR035069">
    <property type="entry name" value="TTHA1013/TTHA0281-like"/>
</dbReference>
<dbReference type="SUPFAM" id="SSF143100">
    <property type="entry name" value="TTHA1013/TTHA0281-like"/>
    <property type="match status" value="1"/>
</dbReference>
<sequence length="121" mass="13113">MNVTAIAERSGNWWAVEVPEIPGLFTQARRLDQVEVMVRDAAGMLGRQVGTVTVDPKLSKQDERMIDELLTARREATEARAKASELTANAVGLLRGQGMTVRDVADIIGITPQRVSALANA</sequence>
<protein>
    <submittedName>
        <fullName evidence="1">Putative transcriptional regulator</fullName>
    </submittedName>
</protein>
<accession>Q2TM49</accession>
<dbReference type="EMBL" id="AY840979">
    <property type="protein sequence ID" value="AAY16470.1"/>
    <property type="molecule type" value="Genomic_DNA"/>
</dbReference>
<organism evidence="1">
    <name type="scientific">Bifidobacterium breve</name>
    <dbReference type="NCBI Taxonomy" id="1685"/>
    <lineage>
        <taxon>Bacteria</taxon>
        <taxon>Bacillati</taxon>
        <taxon>Actinomycetota</taxon>
        <taxon>Actinomycetes</taxon>
        <taxon>Bifidobacteriales</taxon>
        <taxon>Bifidobacteriaceae</taxon>
        <taxon>Bifidobacterium</taxon>
    </lineage>
</organism>
<reference evidence="1" key="2">
    <citation type="journal article" date="2005" name="Appl. Environ. Microbiol.">
        <title>Prophage-like elements in bifidobacteria: insights from genomics, transcription, integration, distribution, and phylogenetic analysis.</title>
        <authorList>
            <person name="Ventura M."/>
            <person name="Lee J.H."/>
            <person name="Canchaya C."/>
            <person name="Zink R."/>
            <person name="Leahy S."/>
            <person name="Moreno-Munoz J.A."/>
            <person name="O'Connell-Motherway M."/>
            <person name="Higgins D."/>
            <person name="Fitzgerald G.F."/>
            <person name="O'Sullivan D.J."/>
            <person name="van Sinderen D."/>
        </authorList>
    </citation>
    <scope>NUCLEOTIDE SEQUENCE</scope>
</reference>
<dbReference type="AlphaFoldDB" id="Q2TM49"/>
<name>Q2TM49_BIFBR</name>
<evidence type="ECO:0000313" key="1">
    <source>
        <dbReference type="EMBL" id="AAY16470.1"/>
    </source>
</evidence>